<organism evidence="1 2">
    <name type="scientific">Sistotremastrum suecicum HHB10207 ss-3</name>
    <dbReference type="NCBI Taxonomy" id="1314776"/>
    <lineage>
        <taxon>Eukaryota</taxon>
        <taxon>Fungi</taxon>
        <taxon>Dikarya</taxon>
        <taxon>Basidiomycota</taxon>
        <taxon>Agaricomycotina</taxon>
        <taxon>Agaricomycetes</taxon>
        <taxon>Sistotremastrales</taxon>
        <taxon>Sistotremastraceae</taxon>
        <taxon>Sistotremastrum</taxon>
    </lineage>
</organism>
<keyword evidence="2" id="KW-1185">Reference proteome</keyword>
<dbReference type="AlphaFoldDB" id="A0A166FVE4"/>
<dbReference type="InterPro" id="IPR041078">
    <property type="entry name" value="Plavaka"/>
</dbReference>
<evidence type="ECO:0000313" key="2">
    <source>
        <dbReference type="Proteomes" id="UP000076798"/>
    </source>
</evidence>
<feature type="non-terminal residue" evidence="1">
    <location>
        <position position="1"/>
    </location>
</feature>
<dbReference type="EMBL" id="KV428025">
    <property type="protein sequence ID" value="KZT41036.1"/>
    <property type="molecule type" value="Genomic_DNA"/>
</dbReference>
<reference evidence="1 2" key="1">
    <citation type="journal article" date="2016" name="Mol. Biol. Evol.">
        <title>Comparative Genomics of Early-Diverging Mushroom-Forming Fungi Provides Insights into the Origins of Lignocellulose Decay Capabilities.</title>
        <authorList>
            <person name="Nagy L.G."/>
            <person name="Riley R."/>
            <person name="Tritt A."/>
            <person name="Adam C."/>
            <person name="Daum C."/>
            <person name="Floudas D."/>
            <person name="Sun H."/>
            <person name="Yadav J.S."/>
            <person name="Pangilinan J."/>
            <person name="Larsson K.H."/>
            <person name="Matsuura K."/>
            <person name="Barry K."/>
            <person name="Labutti K."/>
            <person name="Kuo R."/>
            <person name="Ohm R.A."/>
            <person name="Bhattacharya S.S."/>
            <person name="Shirouzu T."/>
            <person name="Yoshinaga Y."/>
            <person name="Martin F.M."/>
            <person name="Grigoriev I.V."/>
            <person name="Hibbett D.S."/>
        </authorList>
    </citation>
    <scope>NUCLEOTIDE SEQUENCE [LARGE SCALE GENOMIC DNA]</scope>
    <source>
        <strain evidence="1 2">HHB10207 ss-3</strain>
    </source>
</reference>
<dbReference type="OrthoDB" id="2688393at2759"/>
<proteinExistence type="predicted"/>
<feature type="non-terminal residue" evidence="1">
    <location>
        <position position="127"/>
    </location>
</feature>
<protein>
    <submittedName>
        <fullName evidence="1">Uncharacterized protein</fullName>
    </submittedName>
</protein>
<name>A0A166FVE4_9AGAM</name>
<dbReference type="Pfam" id="PF18759">
    <property type="entry name" value="Plavaka"/>
    <property type="match status" value="1"/>
</dbReference>
<dbReference type="Proteomes" id="UP000076798">
    <property type="component" value="Unassembled WGS sequence"/>
</dbReference>
<gene>
    <name evidence="1" type="ORF">SISSUDRAFT_971931</name>
</gene>
<sequence length="127" mass="14957">PFQTEEEWELARWLVNSGTSQNKIKDFLQLPLIQKLDLSYKNVRSLLKRVDGLPKGPEWHAYDIVVEGDKLNENGSPEIETVELYSRDILECIQDILGDPELRDSMTWSPQRVWSDEEKKNRFYSEM</sequence>
<evidence type="ECO:0000313" key="1">
    <source>
        <dbReference type="EMBL" id="KZT41036.1"/>
    </source>
</evidence>
<dbReference type="STRING" id="1314776.A0A166FVE4"/>
<accession>A0A166FVE4</accession>